<dbReference type="PANTHER" id="PTHR42711">
    <property type="entry name" value="ABC TRANSPORTER ATP-BINDING PROTEIN"/>
    <property type="match status" value="1"/>
</dbReference>
<evidence type="ECO:0000313" key="6">
    <source>
        <dbReference type="Proteomes" id="UP000664857"/>
    </source>
</evidence>
<dbReference type="PROSITE" id="PS50893">
    <property type="entry name" value="ABC_TRANSPORTER_2"/>
    <property type="match status" value="1"/>
</dbReference>
<dbReference type="InterPro" id="IPR027417">
    <property type="entry name" value="P-loop_NTPase"/>
</dbReference>
<comment type="caution">
    <text evidence="5">The sequence shown here is derived from an EMBL/GenBank/DDBJ whole genome shotgun (WGS) entry which is preliminary data.</text>
</comment>
<dbReference type="InterPro" id="IPR003593">
    <property type="entry name" value="AAA+_ATPase"/>
</dbReference>
<feature type="domain" description="ABC transporter" evidence="4">
    <location>
        <begin position="10"/>
        <end position="255"/>
    </location>
</feature>
<keyword evidence="3 5" id="KW-0067">ATP-binding</keyword>
<evidence type="ECO:0000256" key="3">
    <source>
        <dbReference type="ARBA" id="ARBA00022840"/>
    </source>
</evidence>
<protein>
    <submittedName>
        <fullName evidence="5">ATP-binding cassette domain-containing protein</fullName>
    </submittedName>
</protein>
<dbReference type="PANTHER" id="PTHR42711:SF1">
    <property type="entry name" value="ABC-TRANSPORT PROTEIN, ATP-BINDING COMPONENT"/>
    <property type="match status" value="1"/>
</dbReference>
<dbReference type="Proteomes" id="UP000664857">
    <property type="component" value="Unassembled WGS sequence"/>
</dbReference>
<evidence type="ECO:0000259" key="4">
    <source>
        <dbReference type="PROSITE" id="PS50893"/>
    </source>
</evidence>
<name>A0ABS3HT00_9ENTE</name>
<sequence length="329" mass="37628">MKVQATKPVIHVENISKTFYLRKKIGFFKTEKIPKQAVKQANFDIYPGEIVGFIGTNGAGKSTTIKMMTGILTPSEGHCTVSDIIPYESRIENAKNISVVFGQRTQMNWDLTVEDNFILLKEIYDVSDEDFNKQLDLLEKHMTIKKLWHQQVRSLSLGQRVLIDIAVALIHSPKVIFLDEPTIGLDIMIKDKILKTLKLINQQENVTIILTTHDLSEIEMLCDRIIIIEEGQIIYDDSKENMLTKFATSASIQFDVELEEIEAIIAFFTTKNVTYEISDNHLTIAIDPSKHDEKEILSELYKEFTINNMGIKRTSVQDVVRNIYSKEEA</sequence>
<dbReference type="PROSITE" id="PS00211">
    <property type="entry name" value="ABC_TRANSPORTER_1"/>
    <property type="match status" value="1"/>
</dbReference>
<dbReference type="GO" id="GO:0005524">
    <property type="term" value="F:ATP binding"/>
    <property type="evidence" value="ECO:0007669"/>
    <property type="project" value="UniProtKB-KW"/>
</dbReference>
<gene>
    <name evidence="5" type="ORF">DOK76_07390</name>
</gene>
<keyword evidence="2" id="KW-0547">Nucleotide-binding</keyword>
<dbReference type="EMBL" id="JAFLVX010000018">
    <property type="protein sequence ID" value="MBO0476889.1"/>
    <property type="molecule type" value="Genomic_DNA"/>
</dbReference>
<evidence type="ECO:0000313" key="5">
    <source>
        <dbReference type="EMBL" id="MBO0476889.1"/>
    </source>
</evidence>
<organism evidence="5 6">
    <name type="scientific">Candidatus Vagococcus giribetii</name>
    <dbReference type="NCBI Taxonomy" id="2230876"/>
    <lineage>
        <taxon>Bacteria</taxon>
        <taxon>Bacillati</taxon>
        <taxon>Bacillota</taxon>
        <taxon>Bacilli</taxon>
        <taxon>Lactobacillales</taxon>
        <taxon>Enterococcaceae</taxon>
        <taxon>Vagococcus</taxon>
    </lineage>
</organism>
<reference evidence="5 6" key="1">
    <citation type="submission" date="2021-03" db="EMBL/GenBank/DDBJ databases">
        <title>Enterococcal diversity collection.</title>
        <authorList>
            <person name="Gilmore M.S."/>
            <person name="Schwartzman J."/>
            <person name="Van Tyne D."/>
            <person name="Martin M."/>
            <person name="Earl A.M."/>
            <person name="Manson A.L."/>
            <person name="Straub T."/>
            <person name="Salamzade R."/>
            <person name="Saavedra J."/>
            <person name="Lebreton F."/>
            <person name="Prichula J."/>
            <person name="Schaufler K."/>
            <person name="Gaca A."/>
            <person name="Sgardioli B."/>
            <person name="Wagenaar J."/>
            <person name="Strong T."/>
        </authorList>
    </citation>
    <scope>NUCLEOTIDE SEQUENCE [LARGE SCALE GENOMIC DNA]</scope>
    <source>
        <strain evidence="5 6">DIV0080</strain>
    </source>
</reference>
<keyword evidence="1" id="KW-0813">Transport</keyword>
<dbReference type="RefSeq" id="WP_206966338.1">
    <property type="nucleotide sequence ID" value="NZ_JAFLVX010000018.1"/>
</dbReference>
<accession>A0ABS3HT00</accession>
<dbReference type="Gene3D" id="3.40.50.300">
    <property type="entry name" value="P-loop containing nucleotide triphosphate hydrolases"/>
    <property type="match status" value="1"/>
</dbReference>
<dbReference type="SMART" id="SM00382">
    <property type="entry name" value="AAA"/>
    <property type="match status" value="1"/>
</dbReference>
<dbReference type="InterPro" id="IPR050763">
    <property type="entry name" value="ABC_transporter_ATP-binding"/>
</dbReference>
<dbReference type="Pfam" id="PF00005">
    <property type="entry name" value="ABC_tran"/>
    <property type="match status" value="1"/>
</dbReference>
<dbReference type="InterPro" id="IPR003439">
    <property type="entry name" value="ABC_transporter-like_ATP-bd"/>
</dbReference>
<dbReference type="SUPFAM" id="SSF52540">
    <property type="entry name" value="P-loop containing nucleoside triphosphate hydrolases"/>
    <property type="match status" value="1"/>
</dbReference>
<keyword evidence="6" id="KW-1185">Reference proteome</keyword>
<proteinExistence type="predicted"/>
<evidence type="ECO:0000256" key="2">
    <source>
        <dbReference type="ARBA" id="ARBA00022741"/>
    </source>
</evidence>
<evidence type="ECO:0000256" key="1">
    <source>
        <dbReference type="ARBA" id="ARBA00022448"/>
    </source>
</evidence>
<dbReference type="InterPro" id="IPR017871">
    <property type="entry name" value="ABC_transporter-like_CS"/>
</dbReference>